<name>A0A3A1U9C1_9MICO</name>
<dbReference type="Pfam" id="PF13671">
    <property type="entry name" value="AAA_33"/>
    <property type="match status" value="1"/>
</dbReference>
<dbReference type="SUPFAM" id="SSF52540">
    <property type="entry name" value="P-loop containing nucleoside triphosphate hydrolases"/>
    <property type="match status" value="1"/>
</dbReference>
<dbReference type="EMBL" id="QXTG01000001">
    <property type="protein sequence ID" value="RIX30849.1"/>
    <property type="molecule type" value="Genomic_DNA"/>
</dbReference>
<protein>
    <recommendedName>
        <fullName evidence="3">ATP-binding protein</fullName>
    </recommendedName>
</protein>
<evidence type="ECO:0000313" key="2">
    <source>
        <dbReference type="Proteomes" id="UP000265742"/>
    </source>
</evidence>
<proteinExistence type="predicted"/>
<dbReference type="AlphaFoldDB" id="A0A3A1U9C1"/>
<dbReference type="RefSeq" id="WP_119481211.1">
    <property type="nucleotide sequence ID" value="NZ_QXTG01000001.1"/>
</dbReference>
<organism evidence="1 2">
    <name type="scientific">Amnibacterium setariae</name>
    <dbReference type="NCBI Taxonomy" id="2306585"/>
    <lineage>
        <taxon>Bacteria</taxon>
        <taxon>Bacillati</taxon>
        <taxon>Actinomycetota</taxon>
        <taxon>Actinomycetes</taxon>
        <taxon>Micrococcales</taxon>
        <taxon>Microbacteriaceae</taxon>
        <taxon>Amnibacterium</taxon>
    </lineage>
</organism>
<dbReference type="Gene3D" id="3.40.50.300">
    <property type="entry name" value="P-loop containing nucleotide triphosphate hydrolases"/>
    <property type="match status" value="1"/>
</dbReference>
<reference evidence="2" key="1">
    <citation type="submission" date="2018-09" db="EMBL/GenBank/DDBJ databases">
        <authorList>
            <person name="Kim I."/>
        </authorList>
    </citation>
    <scope>NUCLEOTIDE SEQUENCE [LARGE SCALE GENOMIC DNA]</scope>
    <source>
        <strain evidence="2">DD4a</strain>
    </source>
</reference>
<gene>
    <name evidence="1" type="ORF">D1781_05500</name>
</gene>
<sequence>MRPPLVLTGPPGAGKTTIGRRLAESRRRCAFIDTDDVRRLVVAGAAAPWEGEEGARQRVLGAENAARLAIAFAFAGFEVVVADVLTPRTVQVWRSTVPDAFLVRLAASDDAVRAHWPDGHPFITEEERRALHDLEAADPPDADLVVVVDGRSADEVLAAVEQAWSTAGRSRPA</sequence>
<keyword evidence="2" id="KW-1185">Reference proteome</keyword>
<dbReference type="InterPro" id="IPR027417">
    <property type="entry name" value="P-loop_NTPase"/>
</dbReference>
<evidence type="ECO:0000313" key="1">
    <source>
        <dbReference type="EMBL" id="RIX30849.1"/>
    </source>
</evidence>
<accession>A0A3A1U9C1</accession>
<dbReference type="Proteomes" id="UP000265742">
    <property type="component" value="Unassembled WGS sequence"/>
</dbReference>
<evidence type="ECO:0008006" key="3">
    <source>
        <dbReference type="Google" id="ProtNLM"/>
    </source>
</evidence>
<comment type="caution">
    <text evidence="1">The sequence shown here is derived from an EMBL/GenBank/DDBJ whole genome shotgun (WGS) entry which is preliminary data.</text>
</comment>
<dbReference type="OrthoDB" id="3536539at2"/>